<evidence type="ECO:0000256" key="2">
    <source>
        <dbReference type="HAMAP-Rule" id="MF_00460"/>
    </source>
</evidence>
<evidence type="ECO:0000256" key="1">
    <source>
        <dbReference type="ARBA" id="ARBA00010645"/>
    </source>
</evidence>
<name>A0A371K482_9GAMM</name>
<reference evidence="4 5" key="1">
    <citation type="submission" date="2018-08" db="EMBL/GenBank/DDBJ databases">
        <title>Lysobacter sp. zong2l5, whole genome shotgun sequence.</title>
        <authorList>
            <person name="Zhang X."/>
            <person name="Feng G."/>
            <person name="Zhu H."/>
        </authorList>
    </citation>
    <scope>NUCLEOTIDE SEQUENCE [LARGE SCALE GENOMIC DNA]</scope>
    <source>
        <strain evidence="5">zong2l5</strain>
    </source>
</reference>
<comment type="caution">
    <text evidence="4">The sequence shown here is derived from an EMBL/GenBank/DDBJ whole genome shotgun (WGS) entry which is preliminary data.</text>
</comment>
<dbReference type="PANTHER" id="PTHR37483">
    <property type="entry name" value="UPF0125 PROTEIN RATB"/>
    <property type="match status" value="1"/>
</dbReference>
<dbReference type="InterPro" id="IPR016155">
    <property type="entry name" value="Mopterin_synth/thiamin_S_b"/>
</dbReference>
<dbReference type="Gene3D" id="3.10.20.280">
    <property type="entry name" value="RnfH-like"/>
    <property type="match status" value="1"/>
</dbReference>
<evidence type="ECO:0000313" key="4">
    <source>
        <dbReference type="EMBL" id="RDZ28657.1"/>
    </source>
</evidence>
<dbReference type="OrthoDB" id="9796575at2"/>
<gene>
    <name evidence="4" type="ORF">DX914_05895</name>
</gene>
<keyword evidence="5" id="KW-1185">Reference proteome</keyword>
<sequence length="93" mass="10308">MKIELVRAWPRRYESRQLDLPEGATLAQALAAAGWAQDEETVAYALHGVRATAETALRDGDRVELLRPLLADPKDARRRRAQAKADADGSRRG</sequence>
<dbReference type="RefSeq" id="WP_115858096.1">
    <property type="nucleotide sequence ID" value="NZ_QTSU01000001.1"/>
</dbReference>
<dbReference type="InterPro" id="IPR037021">
    <property type="entry name" value="RnfH_sf"/>
</dbReference>
<organism evidence="4 5">
    <name type="scientific">Lysobacter silvisoli</name>
    <dbReference type="NCBI Taxonomy" id="2293254"/>
    <lineage>
        <taxon>Bacteria</taxon>
        <taxon>Pseudomonadati</taxon>
        <taxon>Pseudomonadota</taxon>
        <taxon>Gammaproteobacteria</taxon>
        <taxon>Lysobacterales</taxon>
        <taxon>Lysobacteraceae</taxon>
        <taxon>Lysobacter</taxon>
    </lineage>
</organism>
<feature type="compositionally biased region" description="Basic and acidic residues" evidence="3">
    <location>
        <begin position="83"/>
        <end position="93"/>
    </location>
</feature>
<dbReference type="EMBL" id="QTSU01000001">
    <property type="protein sequence ID" value="RDZ28657.1"/>
    <property type="molecule type" value="Genomic_DNA"/>
</dbReference>
<dbReference type="NCBIfam" id="NF002490">
    <property type="entry name" value="PRK01777.1"/>
    <property type="match status" value="1"/>
</dbReference>
<dbReference type="PANTHER" id="PTHR37483:SF1">
    <property type="entry name" value="UPF0125 PROTEIN RATB"/>
    <property type="match status" value="1"/>
</dbReference>
<dbReference type="Pfam" id="PF03658">
    <property type="entry name" value="Ub-RnfH"/>
    <property type="match status" value="1"/>
</dbReference>
<dbReference type="AlphaFoldDB" id="A0A371K482"/>
<feature type="region of interest" description="Disordered" evidence="3">
    <location>
        <begin position="74"/>
        <end position="93"/>
    </location>
</feature>
<proteinExistence type="inferred from homology"/>
<evidence type="ECO:0000256" key="3">
    <source>
        <dbReference type="SAM" id="MobiDB-lite"/>
    </source>
</evidence>
<comment type="similarity">
    <text evidence="1 2">Belongs to the UPF0125 (RnfH) family.</text>
</comment>
<dbReference type="SUPFAM" id="SSF54285">
    <property type="entry name" value="MoaD/ThiS"/>
    <property type="match status" value="1"/>
</dbReference>
<accession>A0A371K482</accession>
<evidence type="ECO:0000313" key="5">
    <source>
        <dbReference type="Proteomes" id="UP000264492"/>
    </source>
</evidence>
<dbReference type="HAMAP" id="MF_00460">
    <property type="entry name" value="UPF0125_RnfH"/>
    <property type="match status" value="1"/>
</dbReference>
<protein>
    <recommendedName>
        <fullName evidence="2">UPF0125 protein DX914_05895</fullName>
    </recommendedName>
</protein>
<dbReference type="Proteomes" id="UP000264492">
    <property type="component" value="Unassembled WGS sequence"/>
</dbReference>
<dbReference type="InterPro" id="IPR005346">
    <property type="entry name" value="RnfH"/>
</dbReference>